<organism evidence="2 3">
    <name type="scientific">Aequorivita soesokkakensis</name>
    <dbReference type="NCBI Taxonomy" id="1385699"/>
    <lineage>
        <taxon>Bacteria</taxon>
        <taxon>Pseudomonadati</taxon>
        <taxon>Bacteroidota</taxon>
        <taxon>Flavobacteriia</taxon>
        <taxon>Flavobacteriales</taxon>
        <taxon>Flavobacteriaceae</taxon>
        <taxon>Aequorivita</taxon>
    </lineage>
</organism>
<sequence length="150" mass="16835">MKIKPYTMKKLILILSLIFIASCSSNDDAGDVRNNQFEDIQTILPQGTWAVSSYTEGGIDETVNFESFIFTFNEDGTVSAENDLFAESGTWEYDNVSSEDEKFNLQFNQTTPFDLITENWTIVSTNNTQVSLEVNSGNNGEPETLTFTKL</sequence>
<dbReference type="STRING" id="1385699.A7A78_14425"/>
<comment type="caution">
    <text evidence="2">The sequence shown here is derived from an EMBL/GenBank/DDBJ whole genome shotgun (WGS) entry which is preliminary data.</text>
</comment>
<protein>
    <recommendedName>
        <fullName evidence="4">Lipocalin-like domain-containing protein</fullName>
    </recommendedName>
</protein>
<proteinExistence type="predicted"/>
<feature type="chain" id="PRO_5008392068" description="Lipocalin-like domain-containing protein" evidence="1">
    <location>
        <begin position="30"/>
        <end position="150"/>
    </location>
</feature>
<evidence type="ECO:0000313" key="3">
    <source>
        <dbReference type="Proteomes" id="UP000077552"/>
    </source>
</evidence>
<keyword evidence="3" id="KW-1185">Reference proteome</keyword>
<reference evidence="2 3" key="1">
    <citation type="submission" date="2016-05" db="EMBL/GenBank/DDBJ databases">
        <title>Genome sequencing of Vitellibacter soesokkakensis RSSK-12.</title>
        <authorList>
            <person name="Thevarajoo S."/>
            <person name="Selvaratnam C."/>
            <person name="Goh K.M."/>
            <person name="Chan K.-G."/>
            <person name="Chong C.S."/>
        </authorList>
    </citation>
    <scope>NUCLEOTIDE SEQUENCE [LARGE SCALE GENOMIC DNA]</scope>
    <source>
        <strain evidence="2 3">RSSK-12</strain>
    </source>
</reference>
<evidence type="ECO:0000313" key="2">
    <source>
        <dbReference type="EMBL" id="OAD90571.1"/>
    </source>
</evidence>
<evidence type="ECO:0008006" key="4">
    <source>
        <dbReference type="Google" id="ProtNLM"/>
    </source>
</evidence>
<dbReference type="Proteomes" id="UP000077552">
    <property type="component" value="Unassembled WGS sequence"/>
</dbReference>
<feature type="signal peptide" evidence="1">
    <location>
        <begin position="1"/>
        <end position="29"/>
    </location>
</feature>
<keyword evidence="1" id="KW-0732">Signal</keyword>
<dbReference type="PROSITE" id="PS51257">
    <property type="entry name" value="PROKAR_LIPOPROTEIN"/>
    <property type="match status" value="1"/>
</dbReference>
<accession>A0A1A9LCS9</accession>
<name>A0A1A9LCS9_9FLAO</name>
<evidence type="ECO:0000256" key="1">
    <source>
        <dbReference type="SAM" id="SignalP"/>
    </source>
</evidence>
<gene>
    <name evidence="2" type="ORF">A7A78_14425</name>
</gene>
<dbReference type="EMBL" id="LXIE01000036">
    <property type="protein sequence ID" value="OAD90571.1"/>
    <property type="molecule type" value="Genomic_DNA"/>
</dbReference>
<dbReference type="AlphaFoldDB" id="A0A1A9LCS9"/>